<comment type="caution">
    <text evidence="1">The sequence shown here is derived from an EMBL/GenBank/DDBJ whole genome shotgun (WGS) entry which is preliminary data.</text>
</comment>
<reference evidence="2" key="1">
    <citation type="submission" date="2015-07" db="EMBL/GenBank/DDBJ databases">
        <title>Near-Complete Genome Sequence of the Cellulolytic Bacterium Bacteroides (Pseudobacteroides) cellulosolvens ATCC 35603.</title>
        <authorList>
            <person name="Dassa B."/>
            <person name="Utturkar S.M."/>
            <person name="Klingeman D.M."/>
            <person name="Hurt R.A."/>
            <person name="Keller M."/>
            <person name="Xu J."/>
            <person name="Reddy Y.H.K."/>
            <person name="Borovok I."/>
            <person name="Grinberg I.R."/>
            <person name="Lamed R."/>
            <person name="Zhivin O."/>
            <person name="Bayer E.A."/>
            <person name="Brown S.D."/>
        </authorList>
    </citation>
    <scope>NUCLEOTIDE SEQUENCE [LARGE SCALE GENOMIC DNA]</scope>
    <source>
        <strain evidence="2">DSM 2933</strain>
    </source>
</reference>
<dbReference type="OrthoDB" id="9812700at2"/>
<organism evidence="1 2">
    <name type="scientific">Pseudobacteroides cellulosolvens ATCC 35603 = DSM 2933</name>
    <dbReference type="NCBI Taxonomy" id="398512"/>
    <lineage>
        <taxon>Bacteria</taxon>
        <taxon>Bacillati</taxon>
        <taxon>Bacillota</taxon>
        <taxon>Clostridia</taxon>
        <taxon>Eubacteriales</taxon>
        <taxon>Oscillospiraceae</taxon>
        <taxon>Pseudobacteroides</taxon>
    </lineage>
</organism>
<dbReference type="eggNOG" id="COG3330">
    <property type="taxonomic scope" value="Bacteria"/>
</dbReference>
<dbReference type="Pfam" id="PF16258">
    <property type="entry name" value="DUF4912"/>
    <property type="match status" value="1"/>
</dbReference>
<dbReference type="RefSeq" id="WP_036939334.1">
    <property type="nucleotide sequence ID" value="NZ_JQKC01000009.1"/>
</dbReference>
<accession>A0A0L6JGG4</accession>
<evidence type="ECO:0000313" key="2">
    <source>
        <dbReference type="Proteomes" id="UP000036923"/>
    </source>
</evidence>
<dbReference type="STRING" id="398512.Bccel_0051"/>
<sequence>MDHSNTPNTYKLPESYGETKIVLVARDPNCLFAYWEISGIETRRFIDELGIEFWQKSSPALKVKNLSNGSNFIIVINDYANNWYIHVDNINSFYEVEYGRKISERFFIPIVSSNYVLTPSNSVSSSASCYFMDYRNFSKSGLEKESRYIYEMLDMESYYKNIGISSMEFAFNSKFEQCFGISSLELFGKE</sequence>
<dbReference type="InterPro" id="IPR032585">
    <property type="entry name" value="DUF4912"/>
</dbReference>
<protein>
    <recommendedName>
        <fullName evidence="3">DUF4912 domain-containing protein</fullName>
    </recommendedName>
</protein>
<name>A0A0L6JGG4_9FIRM</name>
<gene>
    <name evidence="1" type="ORF">Bccel_0051</name>
</gene>
<dbReference type="EMBL" id="LGTC01000001">
    <property type="protein sequence ID" value="KNY24794.1"/>
    <property type="molecule type" value="Genomic_DNA"/>
</dbReference>
<evidence type="ECO:0000313" key="1">
    <source>
        <dbReference type="EMBL" id="KNY24794.1"/>
    </source>
</evidence>
<dbReference type="Proteomes" id="UP000036923">
    <property type="component" value="Unassembled WGS sequence"/>
</dbReference>
<dbReference type="AlphaFoldDB" id="A0A0L6JGG4"/>
<proteinExistence type="predicted"/>
<evidence type="ECO:0008006" key="3">
    <source>
        <dbReference type="Google" id="ProtNLM"/>
    </source>
</evidence>
<keyword evidence="2" id="KW-1185">Reference proteome</keyword>